<dbReference type="STRING" id="79883.GCA_001636495_03331"/>
<dbReference type="Proteomes" id="UP000322524">
    <property type="component" value="Unassembled WGS sequence"/>
</dbReference>
<dbReference type="OrthoDB" id="375220at2"/>
<organism evidence="1 2">
    <name type="scientific">Sutcliffiella horikoshii</name>
    <dbReference type="NCBI Taxonomy" id="79883"/>
    <lineage>
        <taxon>Bacteria</taxon>
        <taxon>Bacillati</taxon>
        <taxon>Bacillota</taxon>
        <taxon>Bacilli</taxon>
        <taxon>Bacillales</taxon>
        <taxon>Bacillaceae</taxon>
        <taxon>Sutcliffiella</taxon>
    </lineage>
</organism>
<dbReference type="InterPro" id="IPR029068">
    <property type="entry name" value="Glyas_Bleomycin-R_OHBP_Dase"/>
</dbReference>
<dbReference type="RefSeq" id="WP_148986791.1">
    <property type="nucleotide sequence ID" value="NZ_VTEV01000001.1"/>
</dbReference>
<comment type="caution">
    <text evidence="1">The sequence shown here is derived from an EMBL/GenBank/DDBJ whole genome shotgun (WGS) entry which is preliminary data.</text>
</comment>
<evidence type="ECO:0000313" key="1">
    <source>
        <dbReference type="EMBL" id="TYS70890.1"/>
    </source>
</evidence>
<protein>
    <submittedName>
        <fullName evidence="1">VOC family protein</fullName>
    </submittedName>
</protein>
<gene>
    <name evidence="1" type="ORF">FZC76_03050</name>
</gene>
<sequence>MKNTELYETHVKTVDLDTAVTFYKRLGLELAYFLEDRRVAFFYLGDAEKKQQMLGVWEVKEHDFVRSHFAFKVTLEQLRNVPKFLHAKGIALSPSFGLDASEPVVHAWMPAACYYFTDSDGNSLEYLALLDQEPKPELGVLHLSEWEKTFQ</sequence>
<reference evidence="1 2" key="1">
    <citation type="submission" date="2019-08" db="EMBL/GenBank/DDBJ databases">
        <title>Bacillus genomes from the desert of Cuatro Cienegas, Coahuila.</title>
        <authorList>
            <person name="Olmedo-Alvarez G."/>
        </authorList>
    </citation>
    <scope>NUCLEOTIDE SEQUENCE [LARGE SCALE GENOMIC DNA]</scope>
    <source>
        <strain evidence="1 2">CH28_1T</strain>
    </source>
</reference>
<proteinExistence type="predicted"/>
<dbReference type="SUPFAM" id="SSF54593">
    <property type="entry name" value="Glyoxalase/Bleomycin resistance protein/Dihydroxybiphenyl dioxygenase"/>
    <property type="match status" value="1"/>
</dbReference>
<dbReference type="Gene3D" id="3.10.180.10">
    <property type="entry name" value="2,3-Dihydroxybiphenyl 1,2-Dioxygenase, domain 1"/>
    <property type="match status" value="1"/>
</dbReference>
<dbReference type="AlphaFoldDB" id="A0A5D4T5B3"/>
<name>A0A5D4T5B3_9BACI</name>
<accession>A0A5D4T5B3</accession>
<dbReference type="EMBL" id="VTEV01000001">
    <property type="protein sequence ID" value="TYS70890.1"/>
    <property type="molecule type" value="Genomic_DNA"/>
</dbReference>
<evidence type="ECO:0000313" key="2">
    <source>
        <dbReference type="Proteomes" id="UP000322524"/>
    </source>
</evidence>